<reference evidence="2 3" key="1">
    <citation type="submission" date="2014-07" db="EMBL/GenBank/DDBJ databases">
        <authorList>
            <person name="Harkins D.M."/>
            <person name="Lesho E."/>
            <person name="Waterman P.E."/>
            <person name="Chan A."/>
            <person name="Fouts D.E."/>
        </authorList>
    </citation>
    <scope>NUCLEOTIDE SEQUENCE [LARGE SCALE GENOMIC DNA]</scope>
    <source>
        <strain evidence="2 3">MRSN 3527</strain>
    </source>
</reference>
<protein>
    <submittedName>
        <fullName evidence="2">Uncharacterized protein</fullName>
    </submittedName>
</protein>
<name>A0A0J0ZQN9_ACIBA</name>
<evidence type="ECO:0000256" key="1">
    <source>
        <dbReference type="SAM" id="Coils"/>
    </source>
</evidence>
<comment type="caution">
    <text evidence="2">The sequence shown here is derived from an EMBL/GenBank/DDBJ whole genome shotgun (WGS) entry which is preliminary data.</text>
</comment>
<keyword evidence="1" id="KW-0175">Coiled coil</keyword>
<dbReference type="RefSeq" id="WP_001286232.1">
    <property type="nucleotide sequence ID" value="NZ_JPHZ01000035.1"/>
</dbReference>
<accession>A0A0J0ZQN9</accession>
<evidence type="ECO:0000313" key="3">
    <source>
        <dbReference type="Proteomes" id="UP000036122"/>
    </source>
</evidence>
<organism evidence="2 3">
    <name type="scientific">Acinetobacter baumannii MRSN 3527</name>
    <dbReference type="NCBI Taxonomy" id="1409923"/>
    <lineage>
        <taxon>Bacteria</taxon>
        <taxon>Pseudomonadati</taxon>
        <taxon>Pseudomonadota</taxon>
        <taxon>Gammaproteobacteria</taxon>
        <taxon>Moraxellales</taxon>
        <taxon>Moraxellaceae</taxon>
        <taxon>Acinetobacter</taxon>
        <taxon>Acinetobacter calcoaceticus/baumannii complex</taxon>
    </lineage>
</organism>
<dbReference type="PATRIC" id="fig|1409923.3.peg.3933"/>
<sequence>MSDVLSRVQILLDANTAKFEQNIKTAQKTSETSFGKISSSAKAMAGIVATATVAGAASLYNYSKEQAKVIGELERNAFLAQSTVQEFQMMSVGAEMFGIQQDKLADITKDFNEKLGDFLTTGGGEYVNFLEQVALKTEGSTSKALELTKAMARLSGPEAMALYVSKMEEANLSQDQMSFLMESMASDSTLLLPLLKNNAEGMKLWGEAAEDAGIILNDKTIKAARELQVQTKMLDMQMQGMKNGLMASVMPALVDIADAFSTGDKEARGMADGGKVLADSLRGVAAIALGVWATLNLISNSIAGVTSQALDSYELTSKAAQNGGFLDKFPGIQWAKTFITTGVTASAENSYVSMAGRDNDAVIKEFSEKTAKIFDDTVSSSTKKLAELQELANKGTAAATQGVQDWKDKQDKVAESAKKLAQAQQELNRKLEERKRLQDSIIYEYGDKEYQMQLNYERQANDIKKAFEGEQQQRFLTIAKNRYDTEKALYLSKLAFEVSEHRLTEEEKLNFQYQIDQKEIAARTDITDADKASFYRAAREKHDQSMAWMRLESAQRLNDAQAAFQTEMQNLTAKFEFEREQIRLNKSLDPAEQSTLIASSYRTQDLENEASRHSAWMDYQSATGVDTSAEDAANRRAEAIKNAFEWQLITQEEYQQKMLASEAQFNTDKAALGAQAAADTLSGMTDLMGSLIGEQSGAYKAMFAMSKAFAVAQAIMNAPQTFSNVYTSVSAIPLIGPYIAPVMAGAAVAVQVAQASQIKSVSLDGMAHDGISSVPEDGTWFLKKGERVLDDQQNSALTRFLNSNGGQMNGFNININNYAGARVNTRRDENGLTIDIVDERIAGAFTRLGSESNSHESQMVQQAFNVERRR</sequence>
<feature type="coiled-coil region" evidence="1">
    <location>
        <begin position="413"/>
        <end position="440"/>
    </location>
</feature>
<dbReference type="Proteomes" id="UP000036122">
    <property type="component" value="Unassembled WGS sequence"/>
</dbReference>
<evidence type="ECO:0000313" key="2">
    <source>
        <dbReference type="EMBL" id="KLT84355.1"/>
    </source>
</evidence>
<dbReference type="AlphaFoldDB" id="A0A0J0ZQN9"/>
<dbReference type="EMBL" id="JPHZ01000035">
    <property type="protein sequence ID" value="KLT84355.1"/>
    <property type="molecule type" value="Genomic_DNA"/>
</dbReference>
<gene>
    <name evidence="2" type="ORF">T630_2876</name>
</gene>
<proteinExistence type="predicted"/>